<sequence length="267" mass="27642">MAHLVGELPVWPGGPEPAELLAENDQRTGGADMADLRDISPVASFFAGTRVGLSFDAILRTARAFEADVIVADEYDAAGPMVAAALGLPLVQHAIGLPIAPPPLAPAMGTLLATRYTQRGLTRPGRAALIDPWPAPLHSPAWSPPADRLAIRAYPYAGRAPSQAPNLPPPTPGRPRVLVTLGTVLLDLGMPDALVDAVAAPGDIDVLALIPPGCTRPLDDPRNNVRFAGFVPMADVHHVLNEDAGREGATAVAVVGKRAAVGGIVAK</sequence>
<gene>
    <name evidence="1" type="ORF">GCM10010170_042250</name>
</gene>
<dbReference type="SUPFAM" id="SSF53756">
    <property type="entry name" value="UDP-Glycosyltransferase/glycogen phosphorylase"/>
    <property type="match status" value="1"/>
</dbReference>
<protein>
    <recommendedName>
        <fullName evidence="3">Glycosyltransferase</fullName>
    </recommendedName>
</protein>
<evidence type="ECO:0008006" key="3">
    <source>
        <dbReference type="Google" id="ProtNLM"/>
    </source>
</evidence>
<evidence type="ECO:0000313" key="1">
    <source>
        <dbReference type="EMBL" id="GAA2351891.1"/>
    </source>
</evidence>
<reference evidence="1 2" key="1">
    <citation type="journal article" date="2019" name="Int. J. Syst. Evol. Microbiol.">
        <title>The Global Catalogue of Microorganisms (GCM) 10K type strain sequencing project: providing services to taxonomists for standard genome sequencing and annotation.</title>
        <authorList>
            <consortium name="The Broad Institute Genomics Platform"/>
            <consortium name="The Broad Institute Genome Sequencing Center for Infectious Disease"/>
            <person name="Wu L."/>
            <person name="Ma J."/>
        </authorList>
    </citation>
    <scope>NUCLEOTIDE SEQUENCE [LARGE SCALE GENOMIC DNA]</scope>
    <source>
        <strain evidence="1 2">JCM 3272</strain>
    </source>
</reference>
<dbReference type="Proteomes" id="UP001501444">
    <property type="component" value="Unassembled WGS sequence"/>
</dbReference>
<organism evidence="1 2">
    <name type="scientific">Dactylosporangium salmoneum</name>
    <dbReference type="NCBI Taxonomy" id="53361"/>
    <lineage>
        <taxon>Bacteria</taxon>
        <taxon>Bacillati</taxon>
        <taxon>Actinomycetota</taxon>
        <taxon>Actinomycetes</taxon>
        <taxon>Micromonosporales</taxon>
        <taxon>Micromonosporaceae</taxon>
        <taxon>Dactylosporangium</taxon>
    </lineage>
</organism>
<dbReference type="EMBL" id="BAAARV010000031">
    <property type="protein sequence ID" value="GAA2351891.1"/>
    <property type="molecule type" value="Genomic_DNA"/>
</dbReference>
<name>A0ABN3GHP1_9ACTN</name>
<accession>A0ABN3GHP1</accession>
<comment type="caution">
    <text evidence="1">The sequence shown here is derived from an EMBL/GenBank/DDBJ whole genome shotgun (WGS) entry which is preliminary data.</text>
</comment>
<dbReference type="Gene3D" id="3.40.50.2000">
    <property type="entry name" value="Glycogen Phosphorylase B"/>
    <property type="match status" value="2"/>
</dbReference>
<proteinExistence type="predicted"/>
<keyword evidence="2" id="KW-1185">Reference proteome</keyword>
<dbReference type="RefSeq" id="WP_344614158.1">
    <property type="nucleotide sequence ID" value="NZ_BAAARV010000031.1"/>
</dbReference>
<evidence type="ECO:0000313" key="2">
    <source>
        <dbReference type="Proteomes" id="UP001501444"/>
    </source>
</evidence>